<evidence type="ECO:0000313" key="3">
    <source>
        <dbReference type="Proteomes" id="UP001055439"/>
    </source>
</evidence>
<dbReference type="EMBL" id="CP097510">
    <property type="protein sequence ID" value="URE35703.1"/>
    <property type="molecule type" value="Genomic_DNA"/>
</dbReference>
<keyword evidence="3" id="KW-1185">Reference proteome</keyword>
<keyword evidence="1" id="KW-0812">Transmembrane</keyword>
<dbReference type="Proteomes" id="UP001055439">
    <property type="component" value="Chromosome 8"/>
</dbReference>
<dbReference type="AlphaFoldDB" id="A0A9E7HU87"/>
<name>A0A9E7HU87_9LILI</name>
<protein>
    <submittedName>
        <fullName evidence="2">Uncharacterized protein</fullName>
    </submittedName>
</protein>
<gene>
    <name evidence="2" type="ORF">MUK42_11208</name>
</gene>
<evidence type="ECO:0000313" key="2">
    <source>
        <dbReference type="EMBL" id="URE35703.1"/>
    </source>
</evidence>
<keyword evidence="1" id="KW-1133">Transmembrane helix</keyword>
<keyword evidence="1" id="KW-0472">Membrane</keyword>
<proteinExistence type="predicted"/>
<evidence type="ECO:0000256" key="1">
    <source>
        <dbReference type="SAM" id="Phobius"/>
    </source>
</evidence>
<feature type="transmembrane region" description="Helical" evidence="1">
    <location>
        <begin position="25"/>
        <end position="49"/>
    </location>
</feature>
<sequence>MDGCLTMQSFDSNIYETQRRKDHCLLLVAASKMFNICVSVLMKIVYVMAMSKKTGTHYSLGNKISPASATSKLTVAGICNNLKLNDGNNYIAELLQLFLAVTSDR</sequence>
<reference evidence="2" key="1">
    <citation type="submission" date="2022-05" db="EMBL/GenBank/DDBJ databases">
        <title>The Musa troglodytarum L. genome provides insights into the mechanism of non-climacteric behaviour and enrichment of carotenoids.</title>
        <authorList>
            <person name="Wang J."/>
        </authorList>
    </citation>
    <scope>NUCLEOTIDE SEQUENCE</scope>
    <source>
        <tissue evidence="2">Leaf</tissue>
    </source>
</reference>
<accession>A0A9E7HU87</accession>
<organism evidence="2 3">
    <name type="scientific">Musa troglodytarum</name>
    <name type="common">fe'i banana</name>
    <dbReference type="NCBI Taxonomy" id="320322"/>
    <lineage>
        <taxon>Eukaryota</taxon>
        <taxon>Viridiplantae</taxon>
        <taxon>Streptophyta</taxon>
        <taxon>Embryophyta</taxon>
        <taxon>Tracheophyta</taxon>
        <taxon>Spermatophyta</taxon>
        <taxon>Magnoliopsida</taxon>
        <taxon>Liliopsida</taxon>
        <taxon>Zingiberales</taxon>
        <taxon>Musaceae</taxon>
        <taxon>Musa</taxon>
    </lineage>
</organism>